<feature type="domain" description="Acyl-CoA oxidase/dehydrogenase middle" evidence="8">
    <location>
        <begin position="134"/>
        <end position="230"/>
    </location>
</feature>
<gene>
    <name evidence="10" type="ORF">NBH00_08500</name>
</gene>
<dbReference type="SUPFAM" id="SSF47203">
    <property type="entry name" value="Acyl-CoA dehydrogenase C-terminal domain-like"/>
    <property type="match status" value="1"/>
</dbReference>
<dbReference type="Pfam" id="PF02771">
    <property type="entry name" value="Acyl-CoA_dh_N"/>
    <property type="match status" value="1"/>
</dbReference>
<name>A0ABY5DW48_9ACTN</name>
<evidence type="ECO:0000256" key="1">
    <source>
        <dbReference type="ARBA" id="ARBA00001974"/>
    </source>
</evidence>
<dbReference type="Pfam" id="PF02770">
    <property type="entry name" value="Acyl-CoA_dh_M"/>
    <property type="match status" value="1"/>
</dbReference>
<dbReference type="InterPro" id="IPR046373">
    <property type="entry name" value="Acyl-CoA_Oxase/DH_mid-dom_sf"/>
</dbReference>
<dbReference type="PANTHER" id="PTHR48083:SF1">
    <property type="entry name" value="DEHYDROGENASE, PUTATIVE (AFU_ORTHOLOGUE AFUA_7G06510)-RELATED"/>
    <property type="match status" value="1"/>
</dbReference>
<evidence type="ECO:0000256" key="3">
    <source>
        <dbReference type="ARBA" id="ARBA00022630"/>
    </source>
</evidence>
<dbReference type="InterPro" id="IPR013786">
    <property type="entry name" value="AcylCoA_DH/ox_N"/>
</dbReference>
<dbReference type="CDD" id="cd00567">
    <property type="entry name" value="ACAD"/>
    <property type="match status" value="1"/>
</dbReference>
<dbReference type="Gene3D" id="1.10.540.10">
    <property type="entry name" value="Acyl-CoA dehydrogenase/oxidase, N-terminal domain"/>
    <property type="match status" value="1"/>
</dbReference>
<protein>
    <submittedName>
        <fullName evidence="10">Acyl-CoA/acyl-ACP dehydrogenase</fullName>
    </submittedName>
</protein>
<evidence type="ECO:0000256" key="4">
    <source>
        <dbReference type="ARBA" id="ARBA00022827"/>
    </source>
</evidence>
<evidence type="ECO:0000259" key="7">
    <source>
        <dbReference type="Pfam" id="PF00441"/>
    </source>
</evidence>
<evidence type="ECO:0000313" key="10">
    <source>
        <dbReference type="EMBL" id="UTI66233.1"/>
    </source>
</evidence>
<dbReference type="Gene3D" id="1.20.140.10">
    <property type="entry name" value="Butyryl-CoA Dehydrogenase, subunit A, domain 3"/>
    <property type="match status" value="1"/>
</dbReference>
<reference evidence="10 11" key="1">
    <citation type="submission" date="2022-06" db="EMBL/GenBank/DDBJ databases">
        <title>Paraconexibacter antarcticus.</title>
        <authorList>
            <person name="Kim C.S."/>
        </authorList>
    </citation>
    <scope>NUCLEOTIDE SEQUENCE [LARGE SCALE GENOMIC DNA]</scope>
    <source>
        <strain evidence="10 11">02-257</strain>
    </source>
</reference>
<evidence type="ECO:0000259" key="9">
    <source>
        <dbReference type="Pfam" id="PF02771"/>
    </source>
</evidence>
<dbReference type="InterPro" id="IPR006091">
    <property type="entry name" value="Acyl-CoA_Oxase/DH_mid-dom"/>
</dbReference>
<dbReference type="SUPFAM" id="SSF56645">
    <property type="entry name" value="Acyl-CoA dehydrogenase NM domain-like"/>
    <property type="match status" value="1"/>
</dbReference>
<keyword evidence="3 6" id="KW-0285">Flavoprotein</keyword>
<feature type="domain" description="Acyl-CoA dehydrogenase/oxidase C-terminal" evidence="7">
    <location>
        <begin position="242"/>
        <end position="391"/>
    </location>
</feature>
<proteinExistence type="inferred from homology"/>
<sequence length="399" mass="42970">MNPATMTDHGLPYLPLVPTQEEQMLRESVYAIASKYGPEYYIKQTAADEPPTALWNELGEKGFLGVNVPEEYDGGGLGMYELAAVGEETAYAGCPLLLMVVSPAIVGSILARHGTHEQKDRWLRGIGTAAMKIAFAITEPDAGSNSHKISTAATKTDSGYVLNGQKYYISGMEDADAVLVVARTSVDEGTGRGRLSLFIVDVDAPGLTRQHIPTAIEAPEKQWTLYFDNVEIGDDRLIGAADQGLKVVFDGLNPERIQAAVMCTGIARYALDKACSYANERVVWGGKKIGSHQGVSHPLAEAKIALEQARVMTQKAAVLYDVGAPGAGEAANIAKYASAEAGIKCLDQAMQTHGGNGVALEYKLSNYWFMVRLLRTAPVSREMILNFVAEHSLGLPRSY</sequence>
<evidence type="ECO:0000256" key="6">
    <source>
        <dbReference type="RuleBase" id="RU362125"/>
    </source>
</evidence>
<dbReference type="Gene3D" id="2.40.110.10">
    <property type="entry name" value="Butyryl-CoA Dehydrogenase, subunit A, domain 2"/>
    <property type="match status" value="1"/>
</dbReference>
<feature type="domain" description="Acyl-CoA dehydrogenase/oxidase N-terminal" evidence="9">
    <location>
        <begin position="19"/>
        <end position="126"/>
    </location>
</feature>
<dbReference type="InterPro" id="IPR037069">
    <property type="entry name" value="AcylCoA_DH/ox_N_sf"/>
</dbReference>
<dbReference type="Proteomes" id="UP001056035">
    <property type="component" value="Chromosome"/>
</dbReference>
<evidence type="ECO:0000256" key="2">
    <source>
        <dbReference type="ARBA" id="ARBA00009347"/>
    </source>
</evidence>
<keyword evidence="11" id="KW-1185">Reference proteome</keyword>
<dbReference type="InterPro" id="IPR050741">
    <property type="entry name" value="Acyl-CoA_dehydrogenase"/>
</dbReference>
<dbReference type="InterPro" id="IPR009100">
    <property type="entry name" value="AcylCoA_DH/oxidase_NM_dom_sf"/>
</dbReference>
<dbReference type="InterPro" id="IPR036250">
    <property type="entry name" value="AcylCo_DH-like_C"/>
</dbReference>
<evidence type="ECO:0000256" key="5">
    <source>
        <dbReference type="ARBA" id="ARBA00023002"/>
    </source>
</evidence>
<dbReference type="PIRSF" id="PIRSF016578">
    <property type="entry name" value="HsaA"/>
    <property type="match status" value="1"/>
</dbReference>
<comment type="cofactor">
    <cofactor evidence="1 6">
        <name>FAD</name>
        <dbReference type="ChEBI" id="CHEBI:57692"/>
    </cofactor>
</comment>
<accession>A0ABY5DW48</accession>
<dbReference type="InterPro" id="IPR009075">
    <property type="entry name" value="AcylCo_DH/oxidase_C"/>
</dbReference>
<evidence type="ECO:0000259" key="8">
    <source>
        <dbReference type="Pfam" id="PF02770"/>
    </source>
</evidence>
<comment type="similarity">
    <text evidence="2 6">Belongs to the acyl-CoA dehydrogenase family.</text>
</comment>
<dbReference type="PANTHER" id="PTHR48083">
    <property type="entry name" value="MEDIUM-CHAIN SPECIFIC ACYL-COA DEHYDROGENASE, MITOCHONDRIAL-RELATED"/>
    <property type="match status" value="1"/>
</dbReference>
<keyword evidence="5 6" id="KW-0560">Oxidoreductase</keyword>
<dbReference type="EMBL" id="CP098502">
    <property type="protein sequence ID" value="UTI66233.1"/>
    <property type="molecule type" value="Genomic_DNA"/>
</dbReference>
<keyword evidence="4 6" id="KW-0274">FAD</keyword>
<evidence type="ECO:0000313" key="11">
    <source>
        <dbReference type="Proteomes" id="UP001056035"/>
    </source>
</evidence>
<dbReference type="Pfam" id="PF00441">
    <property type="entry name" value="Acyl-CoA_dh_1"/>
    <property type="match status" value="1"/>
</dbReference>
<organism evidence="10 11">
    <name type="scientific">Paraconexibacter antarcticus</name>
    <dbReference type="NCBI Taxonomy" id="2949664"/>
    <lineage>
        <taxon>Bacteria</taxon>
        <taxon>Bacillati</taxon>
        <taxon>Actinomycetota</taxon>
        <taxon>Thermoleophilia</taxon>
        <taxon>Solirubrobacterales</taxon>
        <taxon>Paraconexibacteraceae</taxon>
        <taxon>Paraconexibacter</taxon>
    </lineage>
</organism>